<evidence type="ECO:0000313" key="3">
    <source>
        <dbReference type="Proteomes" id="UP000799778"/>
    </source>
</evidence>
<feature type="compositionally biased region" description="Low complexity" evidence="1">
    <location>
        <begin position="959"/>
        <end position="973"/>
    </location>
</feature>
<feature type="region of interest" description="Disordered" evidence="1">
    <location>
        <begin position="337"/>
        <end position="356"/>
    </location>
</feature>
<feature type="compositionally biased region" description="Low complexity" evidence="1">
    <location>
        <begin position="649"/>
        <end position="659"/>
    </location>
</feature>
<feature type="compositionally biased region" description="Polar residues" evidence="1">
    <location>
        <begin position="429"/>
        <end position="452"/>
    </location>
</feature>
<dbReference type="RefSeq" id="XP_033384142.1">
    <property type="nucleotide sequence ID" value="XM_033531028.1"/>
</dbReference>
<proteinExistence type="predicted"/>
<feature type="region of interest" description="Disordered" evidence="1">
    <location>
        <begin position="408"/>
        <end position="460"/>
    </location>
</feature>
<reference evidence="2" key="1">
    <citation type="journal article" date="2020" name="Stud. Mycol.">
        <title>101 Dothideomycetes genomes: a test case for predicting lifestyles and emergence of pathogens.</title>
        <authorList>
            <person name="Haridas S."/>
            <person name="Albert R."/>
            <person name="Binder M."/>
            <person name="Bloem J."/>
            <person name="Labutti K."/>
            <person name="Salamov A."/>
            <person name="Andreopoulos B."/>
            <person name="Baker S."/>
            <person name="Barry K."/>
            <person name="Bills G."/>
            <person name="Bluhm B."/>
            <person name="Cannon C."/>
            <person name="Castanera R."/>
            <person name="Culley D."/>
            <person name="Daum C."/>
            <person name="Ezra D."/>
            <person name="Gonzalez J."/>
            <person name="Henrissat B."/>
            <person name="Kuo A."/>
            <person name="Liang C."/>
            <person name="Lipzen A."/>
            <person name="Lutzoni F."/>
            <person name="Magnuson J."/>
            <person name="Mondo S."/>
            <person name="Nolan M."/>
            <person name="Ohm R."/>
            <person name="Pangilinan J."/>
            <person name="Park H.-J."/>
            <person name="Ramirez L."/>
            <person name="Alfaro M."/>
            <person name="Sun H."/>
            <person name="Tritt A."/>
            <person name="Yoshinaga Y."/>
            <person name="Zwiers L.-H."/>
            <person name="Turgeon B."/>
            <person name="Goodwin S."/>
            <person name="Spatafora J."/>
            <person name="Crous P."/>
            <person name="Grigoriev I."/>
        </authorList>
    </citation>
    <scope>NUCLEOTIDE SEQUENCE</scope>
    <source>
        <strain evidence="2">CBS 175.79</strain>
    </source>
</reference>
<feature type="compositionally biased region" description="Gly residues" evidence="1">
    <location>
        <begin position="978"/>
        <end position="987"/>
    </location>
</feature>
<evidence type="ECO:0000313" key="2">
    <source>
        <dbReference type="EMBL" id="KAF2015803.1"/>
    </source>
</evidence>
<feature type="compositionally biased region" description="Basic and acidic residues" evidence="1">
    <location>
        <begin position="1005"/>
        <end position="1018"/>
    </location>
</feature>
<keyword evidence="3" id="KW-1185">Reference proteome</keyword>
<organism evidence="2 3">
    <name type="scientific">Aaosphaeria arxii CBS 175.79</name>
    <dbReference type="NCBI Taxonomy" id="1450172"/>
    <lineage>
        <taxon>Eukaryota</taxon>
        <taxon>Fungi</taxon>
        <taxon>Dikarya</taxon>
        <taxon>Ascomycota</taxon>
        <taxon>Pezizomycotina</taxon>
        <taxon>Dothideomycetes</taxon>
        <taxon>Pleosporomycetidae</taxon>
        <taxon>Pleosporales</taxon>
        <taxon>Pleosporales incertae sedis</taxon>
        <taxon>Aaosphaeria</taxon>
    </lineage>
</organism>
<feature type="compositionally biased region" description="Basic residues" evidence="1">
    <location>
        <begin position="993"/>
        <end position="1004"/>
    </location>
</feature>
<feature type="region of interest" description="Disordered" evidence="1">
    <location>
        <begin position="959"/>
        <end position="1018"/>
    </location>
</feature>
<feature type="compositionally biased region" description="Low complexity" evidence="1">
    <location>
        <begin position="286"/>
        <end position="313"/>
    </location>
</feature>
<sequence length="1018" mass="110514">MGHRKKRAHPPTLPHTQPEYPGAPNQLPPYLPTTFTNSPPGHVYYTYQVPSGTMENGNMPSQINGPMINPMDVTMNGQVNGQMENRNANGEMSSQNMSGYTNNHHFSSHAANRSISMPINNQHMNDRNMSGPKDNRTAGNHPNNSYSKGSPVNHRKLSGPRDNPDKTNTQNNGSYRGGKGGRGRGFNRRNSTMPHQNSGQFHNNNSFQNNGYQNNAYFNNGNIGNSRGNYERRPTRDRNASNPYSAPYGHGMRQTSQNFPSGVVYYPVYPQAQYQYQAFQQTQAQLPQPQVPQQPYRAPSQYQVQQQPCQSPPHNQVQQRQSPQHHAFQHQLQFPQQVQVQVQPQHQAQQRQQTQVPTYTVANTHVPTMTRPMSAPMNYTAASGPVPQTSGAVAVPVPMAQPPMQTFVPYNGPVPAPHAMNPSPEHRSGSQPNPHGTQQTSTNPFNSPQGNHIPSKPSPEAINHFVNHALAHFGAELEVTHAKYKKPLRDTVASFNKCQVEEAKCHERFTSEYDRGLEAFEKSITVADRDERVKLQQEALALFQHSHQLRRQGHEWYQQVERLRTAMGEARDGDYKELLGLTTAMMDRIQDGLAGVFHLPQQSAAVRKYRATRIAVHHPAAFGVNTADVLHLDNAGKPTIQKTDGPVPNQAQAKQANTKQAEKTKPQPPETIDIKTAETLDIADAIPGPAVHLTSEFLTDSSDTGSDDLVICVSKRRSTSKNPHTPDPPSSHSPDADSYDFCSNSNSSDKAKSECAAPLPSSYESNGNGKGKGKGKEGIKQPPYFTPPPPPAPSSQFPTTATTTPSTADHRGTARLSFGKLPSLTIKVPSKSSSSPQRDATSDPVATAQAGLGILLLNNPPAPPPPTAPAPKLNVMSFDTLKKKFRSKAVRESRRVSVEQQQEMQEMKEQVVSPADSSGGGVEDAFVTPLSTPTGLLVGAATTATTTATAETTANVTATAATATTTAVTGTAKDSGDAAGGGNGGAGEAKKTGTAKRQKWGKRANKADKKVKNGGDNK</sequence>
<protein>
    <submittedName>
        <fullName evidence="2">Uncharacterized protein</fullName>
    </submittedName>
</protein>
<dbReference type="AlphaFoldDB" id="A0A6A5XS85"/>
<name>A0A6A5XS85_9PLEO</name>
<feature type="region of interest" description="Disordered" evidence="1">
    <location>
        <begin position="889"/>
        <end position="908"/>
    </location>
</feature>
<evidence type="ECO:0000256" key="1">
    <source>
        <dbReference type="SAM" id="MobiDB-lite"/>
    </source>
</evidence>
<accession>A0A6A5XS85</accession>
<feature type="compositionally biased region" description="Polar residues" evidence="1">
    <location>
        <begin position="830"/>
        <end position="839"/>
    </location>
</feature>
<feature type="compositionally biased region" description="Pro residues" evidence="1">
    <location>
        <begin position="784"/>
        <end position="793"/>
    </location>
</feature>
<feature type="region of interest" description="Disordered" evidence="1">
    <location>
        <begin position="286"/>
        <end position="330"/>
    </location>
</feature>
<feature type="region of interest" description="Disordered" evidence="1">
    <location>
        <begin position="87"/>
        <end position="106"/>
    </location>
</feature>
<dbReference type="EMBL" id="ML978069">
    <property type="protein sequence ID" value="KAF2015803.1"/>
    <property type="molecule type" value="Genomic_DNA"/>
</dbReference>
<feature type="compositionally biased region" description="Basic and acidic residues" evidence="1">
    <location>
        <begin position="229"/>
        <end position="239"/>
    </location>
</feature>
<gene>
    <name evidence="2" type="ORF">BU24DRAFT_450453</name>
</gene>
<feature type="compositionally biased region" description="Low complexity" evidence="1">
    <location>
        <begin position="794"/>
        <end position="807"/>
    </location>
</feature>
<feature type="region of interest" description="Disordered" evidence="1">
    <location>
        <begin position="119"/>
        <end position="253"/>
    </location>
</feature>
<feature type="region of interest" description="Disordered" evidence="1">
    <location>
        <begin position="1"/>
        <end position="25"/>
    </location>
</feature>
<feature type="region of interest" description="Disordered" evidence="1">
    <location>
        <begin position="636"/>
        <end position="671"/>
    </location>
</feature>
<feature type="region of interest" description="Disordered" evidence="1">
    <location>
        <begin position="715"/>
        <end position="845"/>
    </location>
</feature>
<dbReference type="GeneID" id="54288425"/>
<feature type="compositionally biased region" description="Low complexity" evidence="1">
    <location>
        <begin position="195"/>
        <end position="225"/>
    </location>
</feature>
<dbReference type="Proteomes" id="UP000799778">
    <property type="component" value="Unassembled WGS sequence"/>
</dbReference>
<feature type="compositionally biased region" description="Polar residues" evidence="1">
    <location>
        <begin position="137"/>
        <end position="150"/>
    </location>
</feature>